<reference evidence="1 2" key="1">
    <citation type="journal article" date="2015" name="Nature">
        <title>rRNA introns, odd ribosomes, and small enigmatic genomes across a large radiation of phyla.</title>
        <authorList>
            <person name="Brown C.T."/>
            <person name="Hug L.A."/>
            <person name="Thomas B.C."/>
            <person name="Sharon I."/>
            <person name="Castelle C.J."/>
            <person name="Singh A."/>
            <person name="Wilkins M.J."/>
            <person name="Williams K.H."/>
            <person name="Banfield J.F."/>
        </authorList>
    </citation>
    <scope>NUCLEOTIDE SEQUENCE [LARGE SCALE GENOMIC DNA]</scope>
</reference>
<proteinExistence type="predicted"/>
<evidence type="ECO:0000313" key="1">
    <source>
        <dbReference type="EMBL" id="KKT36323.1"/>
    </source>
</evidence>
<dbReference type="PIRSF" id="PIRSF019169">
    <property type="entry name" value="PilM"/>
    <property type="match status" value="1"/>
</dbReference>
<dbReference type="EMBL" id="LCHP01000009">
    <property type="protein sequence ID" value="KKT36323.1"/>
    <property type="molecule type" value="Genomic_DNA"/>
</dbReference>
<comment type="caution">
    <text evidence="1">The sequence shown here is derived from an EMBL/GenBank/DDBJ whole genome shotgun (WGS) entry which is preliminary data.</text>
</comment>
<sequence length="358" mass="39605">MKRSKFYQFSPPPLFLQMPAVGLDISDAAMRFVELVEKRKGIEIGRFGDHAIPRGVIESGEVKKMEELRQVFKEIKKIHNLEFVSVSLPEEKAYLFELKLPKMKYNDIRGAIELVLEEQVPMSASEALFDYDIIGEDESSISVSVSVVARSLVDVYLEALSGTGITPVAFEVESHSVARSIIPEGDKGTFMTVDFGRTRTGIAIISGGVVQFTSTVQVGGGTLTDVIAKNLKVSHDEAEKIKHEQGISGEKVTEEISLAMMSTISILRDEISRHQNYWQEHTDDYGKKRPAIQKIYLCGGDSNLAGFTSYLASGLAVPVELANTMVNVNTLDEYIPEISFNDSLRYATALGLSLRRSK</sequence>
<dbReference type="AlphaFoldDB" id="A0A837I6J6"/>
<dbReference type="PANTHER" id="PTHR32432">
    <property type="entry name" value="CELL DIVISION PROTEIN FTSA-RELATED"/>
    <property type="match status" value="1"/>
</dbReference>
<dbReference type="InterPro" id="IPR043129">
    <property type="entry name" value="ATPase_NBD"/>
</dbReference>
<dbReference type="Gene3D" id="3.30.1490.300">
    <property type="match status" value="1"/>
</dbReference>
<dbReference type="InterPro" id="IPR005883">
    <property type="entry name" value="PilM"/>
</dbReference>
<dbReference type="InterPro" id="IPR050696">
    <property type="entry name" value="FtsA/MreB"/>
</dbReference>
<dbReference type="Pfam" id="PF11104">
    <property type="entry name" value="PilM_2"/>
    <property type="match status" value="1"/>
</dbReference>
<accession>A0A837I6J6</accession>
<gene>
    <name evidence="1" type="ORF">UW25_C0009G0007</name>
</gene>
<dbReference type="CDD" id="cd24049">
    <property type="entry name" value="ASKHA_NBD_PilM"/>
    <property type="match status" value="1"/>
</dbReference>
<evidence type="ECO:0000313" key="2">
    <source>
        <dbReference type="Proteomes" id="UP000033815"/>
    </source>
</evidence>
<dbReference type="PANTHER" id="PTHR32432:SF3">
    <property type="entry name" value="ETHANOLAMINE UTILIZATION PROTEIN EUTJ"/>
    <property type="match status" value="1"/>
</dbReference>
<protein>
    <submittedName>
        <fullName evidence="1">Type IV pilus assembly protein PilM</fullName>
    </submittedName>
</protein>
<dbReference type="Gene3D" id="3.30.420.40">
    <property type="match status" value="2"/>
</dbReference>
<name>A0A837I6J6_9BACT</name>
<organism evidence="1 2">
    <name type="scientific">Candidatus Nomurabacteria bacterium GW2011_GWB1_44_12</name>
    <dbReference type="NCBI Taxonomy" id="1618748"/>
    <lineage>
        <taxon>Bacteria</taxon>
        <taxon>Candidatus Nomuraibacteriota</taxon>
    </lineage>
</organism>
<dbReference type="SUPFAM" id="SSF53067">
    <property type="entry name" value="Actin-like ATPase domain"/>
    <property type="match status" value="2"/>
</dbReference>
<dbReference type="Proteomes" id="UP000033815">
    <property type="component" value="Unassembled WGS sequence"/>
</dbReference>